<reference evidence="2 3" key="1">
    <citation type="submission" date="2013-12" db="EMBL/GenBank/DDBJ databases">
        <title>Draft genome of the parsitic nematode Ancylostoma duodenale.</title>
        <authorList>
            <person name="Mitreva M."/>
        </authorList>
    </citation>
    <scope>NUCLEOTIDE SEQUENCE [LARGE SCALE GENOMIC DNA]</scope>
    <source>
        <strain evidence="2 3">Zhejiang</strain>
    </source>
</reference>
<dbReference type="AlphaFoldDB" id="A0A0C2H3T8"/>
<feature type="region of interest" description="Disordered" evidence="1">
    <location>
        <begin position="1"/>
        <end position="22"/>
    </location>
</feature>
<evidence type="ECO:0008006" key="4">
    <source>
        <dbReference type="Google" id="ProtNLM"/>
    </source>
</evidence>
<organism evidence="2 3">
    <name type="scientific">Ancylostoma duodenale</name>
    <dbReference type="NCBI Taxonomy" id="51022"/>
    <lineage>
        <taxon>Eukaryota</taxon>
        <taxon>Metazoa</taxon>
        <taxon>Ecdysozoa</taxon>
        <taxon>Nematoda</taxon>
        <taxon>Chromadorea</taxon>
        <taxon>Rhabditida</taxon>
        <taxon>Rhabditina</taxon>
        <taxon>Rhabditomorpha</taxon>
        <taxon>Strongyloidea</taxon>
        <taxon>Ancylostomatidae</taxon>
        <taxon>Ancylostomatinae</taxon>
        <taxon>Ancylostoma</taxon>
    </lineage>
</organism>
<dbReference type="SUPFAM" id="SSF54928">
    <property type="entry name" value="RNA-binding domain, RBD"/>
    <property type="match status" value="1"/>
</dbReference>
<keyword evidence="3" id="KW-1185">Reference proteome</keyword>
<name>A0A0C2H3T8_9BILA</name>
<evidence type="ECO:0000256" key="1">
    <source>
        <dbReference type="SAM" id="MobiDB-lite"/>
    </source>
</evidence>
<dbReference type="InterPro" id="IPR035979">
    <property type="entry name" value="RBD_domain_sf"/>
</dbReference>
<protein>
    <recommendedName>
        <fullName evidence="4">RRM domain-containing protein</fullName>
    </recommendedName>
</protein>
<feature type="compositionally biased region" description="Basic and acidic residues" evidence="1">
    <location>
        <begin position="10"/>
        <end position="22"/>
    </location>
</feature>
<accession>A0A0C2H3T8</accession>
<evidence type="ECO:0000313" key="3">
    <source>
        <dbReference type="Proteomes" id="UP000054047"/>
    </source>
</evidence>
<dbReference type="EMBL" id="KN727215">
    <property type="protein sequence ID" value="KIH66214.1"/>
    <property type="molecule type" value="Genomic_DNA"/>
</dbReference>
<gene>
    <name evidence="2" type="ORF">ANCDUO_03461</name>
</gene>
<evidence type="ECO:0000313" key="2">
    <source>
        <dbReference type="EMBL" id="KIH66214.1"/>
    </source>
</evidence>
<dbReference type="Proteomes" id="UP000054047">
    <property type="component" value="Unassembled WGS sequence"/>
</dbReference>
<proteinExistence type="predicted"/>
<dbReference type="OrthoDB" id="267048at2759"/>
<dbReference type="Gene3D" id="3.30.70.330">
    <property type="match status" value="1"/>
</dbReference>
<dbReference type="GO" id="GO:0003676">
    <property type="term" value="F:nucleic acid binding"/>
    <property type="evidence" value="ECO:0007669"/>
    <property type="project" value="InterPro"/>
</dbReference>
<dbReference type="InterPro" id="IPR012677">
    <property type="entry name" value="Nucleotide-bd_a/b_plait_sf"/>
</dbReference>
<sequence>MNRAMQVKPADTESRPASPKDKVDDKKLFVGMLSKHQSEDEVRALFAPFGALEEFMDELVLNNSLLSILRTAN</sequence>